<dbReference type="Proteomes" id="UP001217500">
    <property type="component" value="Chromosome"/>
</dbReference>
<dbReference type="EMBL" id="CP116805">
    <property type="protein sequence ID" value="WCL53451.1"/>
    <property type="molecule type" value="Genomic_DNA"/>
</dbReference>
<dbReference type="GO" id="GO:0005198">
    <property type="term" value="F:structural molecule activity"/>
    <property type="evidence" value="ECO:0007669"/>
    <property type="project" value="InterPro"/>
</dbReference>
<name>A0AAE9XQW5_9PROT</name>
<evidence type="ECO:0000313" key="1">
    <source>
        <dbReference type="EMBL" id="WCL53451.1"/>
    </source>
</evidence>
<dbReference type="PANTHER" id="PTHR38009">
    <property type="entry name" value="CONSERVED HYPOTHETICAL PHAGE TAIL PROTEIN"/>
    <property type="match status" value="1"/>
</dbReference>
<dbReference type="InterPro" id="IPR010667">
    <property type="entry name" value="Phage_T4_Gp19"/>
</dbReference>
<dbReference type="AlphaFoldDB" id="A0AAE9XQW5"/>
<dbReference type="InterPro" id="IPR011747">
    <property type="entry name" value="CHP02241"/>
</dbReference>
<reference evidence="1" key="1">
    <citation type="submission" date="2023-01" db="EMBL/GenBank/DDBJ databases">
        <title>The genome sequence of Kordiimonadaceae bacterium 6D33.</title>
        <authorList>
            <person name="Liu Y."/>
        </authorList>
    </citation>
    <scope>NUCLEOTIDE SEQUENCE</scope>
    <source>
        <strain evidence="1">6D33</strain>
    </source>
</reference>
<dbReference type="KEGG" id="gso:PH603_12970"/>
<gene>
    <name evidence="1" type="ORF">PH603_12970</name>
</gene>
<dbReference type="RefSeq" id="WP_289502963.1">
    <property type="nucleotide sequence ID" value="NZ_CP116805.1"/>
</dbReference>
<evidence type="ECO:0000313" key="2">
    <source>
        <dbReference type="Proteomes" id="UP001217500"/>
    </source>
</evidence>
<organism evidence="1 2">
    <name type="scientific">Gimibacter soli</name>
    <dbReference type="NCBI Taxonomy" id="3024400"/>
    <lineage>
        <taxon>Bacteria</taxon>
        <taxon>Pseudomonadati</taxon>
        <taxon>Pseudomonadota</taxon>
        <taxon>Alphaproteobacteria</taxon>
        <taxon>Kordiimonadales</taxon>
        <taxon>Temperatibacteraceae</taxon>
        <taxon>Gimibacter</taxon>
    </lineage>
</organism>
<keyword evidence="2" id="KW-1185">Reference proteome</keyword>
<dbReference type="Pfam" id="PF06841">
    <property type="entry name" value="Phage_T4_gp19"/>
    <property type="match status" value="1"/>
</dbReference>
<dbReference type="PANTHER" id="PTHR38009:SF1">
    <property type="entry name" value="CONSERVED HYPOTHETICAL PHAGE TAIL PROTEIN"/>
    <property type="match status" value="1"/>
</dbReference>
<accession>A0AAE9XQW5</accession>
<dbReference type="NCBIfam" id="TIGR02241">
    <property type="entry name" value="conserved hypothetical phage tail region protein"/>
    <property type="match status" value="1"/>
</dbReference>
<sequence>MADAKDYPIPSFLFQVSVSTLGSMYFSEVSGLTRENDLIEYNHGMNKSFSPLKMPGRQKYSNVTLKRGIIVGQNNFFDWIGQNLWNVANRQSLIIQLLNQEMANVVTWKLVSAWPVKIEGPTMNAGASEVAIETMEIAHEGFTIEHKS</sequence>
<protein>
    <submittedName>
        <fullName evidence="1">Phage tail protein</fullName>
    </submittedName>
</protein>
<proteinExistence type="predicted"/>